<dbReference type="SMART" id="SM00642">
    <property type="entry name" value="Aamy"/>
    <property type="match status" value="1"/>
</dbReference>
<evidence type="ECO:0000256" key="11">
    <source>
        <dbReference type="ARBA" id="ARBA00033284"/>
    </source>
</evidence>
<dbReference type="SUPFAM" id="SSF51445">
    <property type="entry name" value="(Trans)glycosidases"/>
    <property type="match status" value="1"/>
</dbReference>
<dbReference type="PANTHER" id="PTHR43651">
    <property type="entry name" value="1,4-ALPHA-GLUCAN-BRANCHING ENZYME"/>
    <property type="match status" value="1"/>
</dbReference>
<dbReference type="InterPro" id="IPR006047">
    <property type="entry name" value="GH13_cat_dom"/>
</dbReference>
<evidence type="ECO:0000256" key="7">
    <source>
        <dbReference type="ARBA" id="ARBA00022801"/>
    </source>
</evidence>
<dbReference type="Pfam" id="PF00128">
    <property type="entry name" value="Alpha-amylase"/>
    <property type="match status" value="1"/>
</dbReference>
<dbReference type="InterPro" id="IPR044901">
    <property type="entry name" value="Trehalose_TreZ_E-set_sf"/>
</dbReference>
<dbReference type="EMBL" id="SDPQ02000002">
    <property type="protein sequence ID" value="KAA1397922.1"/>
    <property type="molecule type" value="Genomic_DNA"/>
</dbReference>
<accession>A0A5M4FF60</accession>
<dbReference type="AlphaFoldDB" id="A0A5M4FF60"/>
<dbReference type="Proteomes" id="UP000380867">
    <property type="component" value="Unassembled WGS sequence"/>
</dbReference>
<sequence length="557" mass="61232">MTFTVWCPDLQRVRLRVGGTNHELRLGEGGWWHADADVPSGTDYAFLLGDDDTPLPDPRSQWQPNGVHAASRTYDHDAFAWSDSSWEGRALEGAVIYELHVGTFTPGRTFDAAVERLDHLVDLGIDLVEVLPVNSFDGDAGWGYDGVLWGAVHEPYGGPDGFKRFVDACHARGLGVVLDVVYNHLGPSGAYLDRFGPYFAGQNDWGPGLNLDGPQSDEVRRYVLDNALGWFEHFHVDALRLDAVHALTDRRALTLLEELSAGTARMSAVLGRPLTLIAESDLNDPRMVTPRSSGGLGMDAQWSDDLHHALHVRLTGETDGYYADFAAPGALATTLRGAYFHAGTWSSFRERTHGRPVDTSRLTGTSFLAYLQNHDQIGNRATGDRISASVSPGLQACGAAIVLLGPYTPMLFMGEEWAASTPWQFFASFPDPELAEAVRTGRRREFGRHGWGESEVPDPMDPATVERSTLDWSELSSPGHASMLSLYRSLIALRRSHPELADPSLDSFVVEVADDDSWLVMHRGPLRVVVKFAEESFEVRTTDWSPESPEHVLLSGG</sequence>
<dbReference type="InterPro" id="IPR013783">
    <property type="entry name" value="Ig-like_fold"/>
</dbReference>
<keyword evidence="20" id="KW-1185">Reference proteome</keyword>
<dbReference type="RefSeq" id="WP_149689361.1">
    <property type="nucleotide sequence ID" value="NZ_SDPQ02000002.1"/>
</dbReference>
<evidence type="ECO:0000256" key="2">
    <source>
        <dbReference type="ARBA" id="ARBA00005199"/>
    </source>
</evidence>
<dbReference type="CDD" id="cd02853">
    <property type="entry name" value="E_set_MTHase_like_N"/>
    <property type="match status" value="1"/>
</dbReference>
<comment type="pathway">
    <text evidence="2 14">Glycan biosynthesis; trehalose biosynthesis.</text>
</comment>
<comment type="subcellular location">
    <subcellularLocation>
        <location evidence="1 15">Cytoplasm</location>
    </subcellularLocation>
</comment>
<dbReference type="CDD" id="cd11325">
    <property type="entry name" value="AmyAc_GTHase"/>
    <property type="match status" value="1"/>
</dbReference>
<dbReference type="InterPro" id="IPR014756">
    <property type="entry name" value="Ig_E-set"/>
</dbReference>
<keyword evidence="9 14" id="KW-0326">Glycosidase</keyword>
<evidence type="ECO:0000313" key="20">
    <source>
        <dbReference type="Proteomes" id="UP000380867"/>
    </source>
</evidence>
<evidence type="ECO:0000256" key="8">
    <source>
        <dbReference type="ARBA" id="ARBA00023277"/>
    </source>
</evidence>
<dbReference type="NCBIfam" id="TIGR02402">
    <property type="entry name" value="trehalose_TreZ"/>
    <property type="match status" value="1"/>
</dbReference>
<dbReference type="Gene3D" id="3.20.20.80">
    <property type="entry name" value="Glycosidases"/>
    <property type="match status" value="1"/>
</dbReference>
<evidence type="ECO:0000256" key="12">
    <source>
        <dbReference type="ARBA" id="ARBA00034013"/>
    </source>
</evidence>
<dbReference type="PIRSF" id="PIRSF006337">
    <property type="entry name" value="Trehalose_TreZ"/>
    <property type="match status" value="1"/>
</dbReference>
<feature type="site" description="Transition state stabilizer" evidence="17">
    <location>
        <position position="375"/>
    </location>
</feature>
<dbReference type="InterPro" id="IPR012768">
    <property type="entry name" value="Trehalose_TreZ"/>
</dbReference>
<evidence type="ECO:0000256" key="3">
    <source>
        <dbReference type="ARBA" id="ARBA00008061"/>
    </source>
</evidence>
<name>A0A5M4FF60_9ACTN</name>
<dbReference type="GO" id="GO:0005992">
    <property type="term" value="P:trehalose biosynthetic process"/>
    <property type="evidence" value="ECO:0007669"/>
    <property type="project" value="UniProtKB-UniRule"/>
</dbReference>
<keyword evidence="8" id="KW-0119">Carbohydrate metabolism</keyword>
<evidence type="ECO:0000256" key="16">
    <source>
        <dbReference type="PIRSR" id="PIRSR006337-2"/>
    </source>
</evidence>
<reference evidence="19" key="1">
    <citation type="submission" date="2019-09" db="EMBL/GenBank/DDBJ databases">
        <authorList>
            <person name="Li J."/>
        </authorList>
    </citation>
    <scope>NUCLEOTIDE SEQUENCE [LARGE SCALE GENOMIC DNA]</scope>
    <source>
        <strain evidence="19">JCM 14732</strain>
    </source>
</reference>
<feature type="domain" description="Glycosyl hydrolase family 13 catalytic" evidence="18">
    <location>
        <begin position="77"/>
        <end position="444"/>
    </location>
</feature>
<evidence type="ECO:0000256" key="13">
    <source>
        <dbReference type="NCBIfam" id="TIGR02402"/>
    </source>
</evidence>
<keyword evidence="7 14" id="KW-0378">Hydrolase</keyword>
<comment type="caution">
    <text evidence="19">The sequence shown here is derived from an EMBL/GenBank/DDBJ whole genome shotgun (WGS) entry which is preliminary data.</text>
</comment>
<evidence type="ECO:0000313" key="19">
    <source>
        <dbReference type="EMBL" id="KAA1397922.1"/>
    </source>
</evidence>
<dbReference type="UniPathway" id="UPA00299"/>
<organism evidence="19 20">
    <name type="scientific">Aeromicrobium ginsengisoli</name>
    <dbReference type="NCBI Taxonomy" id="363867"/>
    <lineage>
        <taxon>Bacteria</taxon>
        <taxon>Bacillati</taxon>
        <taxon>Actinomycetota</taxon>
        <taxon>Actinomycetes</taxon>
        <taxon>Propionibacteriales</taxon>
        <taxon>Nocardioidaceae</taxon>
        <taxon>Aeromicrobium</taxon>
    </lineage>
</organism>
<protein>
    <recommendedName>
        <fullName evidence="5 13">Malto-oligosyltrehalose trehalohydrolase</fullName>
        <shortName evidence="14">MTHase</shortName>
        <ecNumber evidence="4 13">3.2.1.141</ecNumber>
    </recommendedName>
    <alternativeName>
        <fullName evidence="11 14">4-alpha-D-((1-&gt;4)-alpha-D-glucano)trehalose trehalohydrolase</fullName>
    </alternativeName>
    <alternativeName>
        <fullName evidence="10 14">Maltooligosyl trehalose trehalohydrolase</fullName>
    </alternativeName>
</protein>
<feature type="binding site" evidence="16">
    <location>
        <begin position="240"/>
        <end position="245"/>
    </location>
    <ligand>
        <name>substrate</name>
    </ligand>
</feature>
<feature type="active site" description="Proton donor" evidence="15">
    <location>
        <position position="279"/>
    </location>
</feature>
<evidence type="ECO:0000256" key="10">
    <source>
        <dbReference type="ARBA" id="ARBA00032057"/>
    </source>
</evidence>
<feature type="active site" description="Nucleophile" evidence="15">
    <location>
        <position position="242"/>
    </location>
</feature>
<evidence type="ECO:0000256" key="5">
    <source>
        <dbReference type="ARBA" id="ARBA00015938"/>
    </source>
</evidence>
<dbReference type="Gene3D" id="1.10.10.760">
    <property type="entry name" value="E-set domains of sugar-utilizing enzymes"/>
    <property type="match status" value="1"/>
</dbReference>
<dbReference type="InterPro" id="IPR017853">
    <property type="entry name" value="GH"/>
</dbReference>
<feature type="binding site" evidence="16">
    <location>
        <begin position="374"/>
        <end position="379"/>
    </location>
    <ligand>
        <name>substrate</name>
    </ligand>
</feature>
<gene>
    <name evidence="19" type="primary">treZ</name>
    <name evidence="19" type="ORF">ESP70_011340</name>
</gene>
<dbReference type="Gene3D" id="2.60.40.10">
    <property type="entry name" value="Immunoglobulins"/>
    <property type="match status" value="1"/>
</dbReference>
<feature type="binding site" evidence="16">
    <location>
        <begin position="304"/>
        <end position="308"/>
    </location>
    <ligand>
        <name>substrate</name>
    </ligand>
</feature>
<comment type="similarity">
    <text evidence="3 14">Belongs to the glycosyl hydrolase 13 family.</text>
</comment>
<keyword evidence="6" id="KW-0963">Cytoplasm</keyword>
<dbReference type="EC" id="3.2.1.141" evidence="4 13"/>
<dbReference type="GO" id="GO:0033942">
    <property type="term" value="F:4-alpha-D-(1-&gt;4)-alpha-D-glucanotrehalose trehalohydrolase activity"/>
    <property type="evidence" value="ECO:0007669"/>
    <property type="project" value="UniProtKB-EC"/>
</dbReference>
<proteinExistence type="inferred from homology"/>
<evidence type="ECO:0000256" key="9">
    <source>
        <dbReference type="ARBA" id="ARBA00023295"/>
    </source>
</evidence>
<evidence type="ECO:0000256" key="6">
    <source>
        <dbReference type="ARBA" id="ARBA00022490"/>
    </source>
</evidence>
<dbReference type="OrthoDB" id="9800174at2"/>
<dbReference type="SUPFAM" id="SSF81296">
    <property type="entry name" value="E set domains"/>
    <property type="match status" value="1"/>
</dbReference>
<dbReference type="PANTHER" id="PTHR43651:SF11">
    <property type="entry name" value="MALTO-OLIGOSYLTREHALOSE TREHALOHYDROLASE"/>
    <property type="match status" value="1"/>
</dbReference>
<dbReference type="GO" id="GO:0005737">
    <property type="term" value="C:cytoplasm"/>
    <property type="evidence" value="ECO:0007669"/>
    <property type="project" value="UniProtKB-SubCell"/>
</dbReference>
<evidence type="ECO:0000256" key="15">
    <source>
        <dbReference type="PIRSR" id="PIRSR006337-1"/>
    </source>
</evidence>
<evidence type="ECO:0000256" key="17">
    <source>
        <dbReference type="PIRSR" id="PIRSR006337-3"/>
    </source>
</evidence>
<comment type="catalytic activity">
    <reaction evidence="12 14">
        <text>hydrolysis of (1-&gt;4)-alpha-D-glucosidic linkage in 4-alpha-D-[(1-&gt;4)-alpha-D-glucanosyl]n trehalose to yield trehalose and (1-&gt;4)-alpha-D-glucan.</text>
        <dbReference type="EC" id="3.2.1.141"/>
    </reaction>
</comment>
<evidence type="ECO:0000256" key="14">
    <source>
        <dbReference type="PIRNR" id="PIRNR006337"/>
    </source>
</evidence>
<evidence type="ECO:0000259" key="18">
    <source>
        <dbReference type="SMART" id="SM00642"/>
    </source>
</evidence>
<evidence type="ECO:0000256" key="1">
    <source>
        <dbReference type="ARBA" id="ARBA00004496"/>
    </source>
</evidence>
<evidence type="ECO:0000256" key="4">
    <source>
        <dbReference type="ARBA" id="ARBA00012268"/>
    </source>
</evidence>